<proteinExistence type="predicted"/>
<protein>
    <submittedName>
        <fullName evidence="2">Uncharacterized protein</fullName>
    </submittedName>
</protein>
<keyword evidence="1" id="KW-0812">Transmembrane</keyword>
<dbReference type="AlphaFoldDB" id="A0A231UU80"/>
<feature type="transmembrane region" description="Helical" evidence="1">
    <location>
        <begin position="63"/>
        <end position="82"/>
    </location>
</feature>
<dbReference type="EMBL" id="NBYO01000003">
    <property type="protein sequence ID" value="OXS99421.1"/>
    <property type="molecule type" value="Genomic_DNA"/>
</dbReference>
<keyword evidence="3" id="KW-1185">Reference proteome</keyword>
<dbReference type="Proteomes" id="UP000215405">
    <property type="component" value="Unassembled WGS sequence"/>
</dbReference>
<accession>A0A231UU80</accession>
<sequence length="113" mass="12363">MGSRAVRHISLPRRTPAFWRSELVNDFEPQVNGDLSVSSVVAWDDRAMLNQQPVSSSMIVRRFIAICLLTAGFGLGLSILVAEGVRPAYSFGTGAYLPCVQEIQPTICLGPER</sequence>
<keyword evidence="1" id="KW-0472">Membrane</keyword>
<organism evidence="2 3">
    <name type="scientific">Notoacmeibacter marinus</name>
    <dbReference type="NCBI Taxonomy" id="1876515"/>
    <lineage>
        <taxon>Bacteria</taxon>
        <taxon>Pseudomonadati</taxon>
        <taxon>Pseudomonadota</taxon>
        <taxon>Alphaproteobacteria</taxon>
        <taxon>Hyphomicrobiales</taxon>
        <taxon>Notoacmeibacteraceae</taxon>
        <taxon>Notoacmeibacter</taxon>
    </lineage>
</organism>
<gene>
    <name evidence="2" type="ORF">B7H23_14790</name>
</gene>
<evidence type="ECO:0000313" key="2">
    <source>
        <dbReference type="EMBL" id="OXS99421.1"/>
    </source>
</evidence>
<evidence type="ECO:0000313" key="3">
    <source>
        <dbReference type="Proteomes" id="UP000215405"/>
    </source>
</evidence>
<evidence type="ECO:0000256" key="1">
    <source>
        <dbReference type="SAM" id="Phobius"/>
    </source>
</evidence>
<keyword evidence="1" id="KW-1133">Transmembrane helix</keyword>
<name>A0A231UU80_9HYPH</name>
<reference evidence="3" key="1">
    <citation type="journal article" date="2017" name="Int. J. Syst. Evol. Microbiol.">
        <title>Notoacmeibacter marinus gen. nov., sp. nov., isolated from the gut of a limpet and proposal of Notoacmeibacteraceae fam. nov. in the order Rhizobiales of the class Alphaproteobacteria.</title>
        <authorList>
            <person name="Huang Z."/>
            <person name="Guo F."/>
            <person name="Lai Q."/>
        </authorList>
    </citation>
    <scope>NUCLEOTIDE SEQUENCE [LARGE SCALE GENOMIC DNA]</scope>
    <source>
        <strain evidence="3">XMTR2A4</strain>
    </source>
</reference>
<comment type="caution">
    <text evidence="2">The sequence shown here is derived from an EMBL/GenBank/DDBJ whole genome shotgun (WGS) entry which is preliminary data.</text>
</comment>